<proteinExistence type="predicted"/>
<protein>
    <recommendedName>
        <fullName evidence="4">HTH araC/xylS-type domain-containing protein</fullName>
    </recommendedName>
</protein>
<sequence length="259" mass="29369">MNQAIMNPITFCMDKGVSYYERSLESDVFFQYYEIDNPRLEEIMVIPDACLDAQCCQKNGGVIVQFAGSAVNARRAQASGYEKLIAVRFRPGVIPASIKSDINEVISGNRDITQMFDVRQLKYLMSEAATVDEKVAFFADAFPKENMAPVHDITRWIIDEVVRSSGNVDIAGLAAELGYTHRYCDMVFKQSMGMTIKKFASIARMQKAIRLLQNDDIDYDAIYEELGYYDQSHLINDFKKFTTYTPIGFVNAFGDRLIV</sequence>
<dbReference type="EMBL" id="ABVQ01000036">
    <property type="protein sequence ID" value="EEC57342.1"/>
    <property type="molecule type" value="Genomic_DNA"/>
</dbReference>
<evidence type="ECO:0000313" key="6">
    <source>
        <dbReference type="Proteomes" id="UP000003136"/>
    </source>
</evidence>
<feature type="domain" description="HTH araC/xylS-type" evidence="4">
    <location>
        <begin position="151"/>
        <end position="252"/>
    </location>
</feature>
<dbReference type="PANTHER" id="PTHR43280">
    <property type="entry name" value="ARAC-FAMILY TRANSCRIPTIONAL REGULATOR"/>
    <property type="match status" value="1"/>
</dbReference>
<dbReference type="GO" id="GO:0003700">
    <property type="term" value="F:DNA-binding transcription factor activity"/>
    <property type="evidence" value="ECO:0007669"/>
    <property type="project" value="InterPro"/>
</dbReference>
<keyword evidence="6" id="KW-1185">Reference proteome</keyword>
<dbReference type="AlphaFoldDB" id="B7ARZ6"/>
<dbReference type="Gene3D" id="1.10.10.60">
    <property type="entry name" value="Homeodomain-like"/>
    <property type="match status" value="1"/>
</dbReference>
<dbReference type="PROSITE" id="PS01124">
    <property type="entry name" value="HTH_ARAC_FAMILY_2"/>
    <property type="match status" value="1"/>
</dbReference>
<dbReference type="PANTHER" id="PTHR43280:SF2">
    <property type="entry name" value="HTH-TYPE TRANSCRIPTIONAL REGULATOR EXSA"/>
    <property type="match status" value="1"/>
</dbReference>
<accession>B7ARZ6</accession>
<dbReference type="STRING" id="483218.BACPEC_01850"/>
<dbReference type="InterPro" id="IPR009057">
    <property type="entry name" value="Homeodomain-like_sf"/>
</dbReference>
<dbReference type="Pfam" id="PF12833">
    <property type="entry name" value="HTH_18"/>
    <property type="match status" value="1"/>
</dbReference>
<reference evidence="5 6" key="2">
    <citation type="submission" date="2008-11" db="EMBL/GenBank/DDBJ databases">
        <authorList>
            <person name="Fulton L."/>
            <person name="Clifton S."/>
            <person name="Fulton B."/>
            <person name="Xu J."/>
            <person name="Minx P."/>
            <person name="Pepin K.H."/>
            <person name="Johnson M."/>
            <person name="Bhonagiri V."/>
            <person name="Nash W.E."/>
            <person name="Mardis E.R."/>
            <person name="Wilson R.K."/>
        </authorList>
    </citation>
    <scope>NUCLEOTIDE SEQUENCE [LARGE SCALE GENOMIC DNA]</scope>
    <source>
        <strain evidence="5 6">ATCC 43243</strain>
    </source>
</reference>
<dbReference type="HOGENOM" id="CLU_066193_1_0_9"/>
<keyword evidence="2" id="KW-0238">DNA-binding</keyword>
<keyword evidence="1" id="KW-0805">Transcription regulation</keyword>
<reference evidence="5 6" key="1">
    <citation type="submission" date="2008-11" db="EMBL/GenBank/DDBJ databases">
        <title>Draft genome sequence of Bacteroides pectinophilus (ATCC 43243).</title>
        <authorList>
            <person name="Sudarsanam P."/>
            <person name="Ley R."/>
            <person name="Guruge J."/>
            <person name="Turnbaugh P.J."/>
            <person name="Mahowald M."/>
            <person name="Liep D."/>
            <person name="Gordon J."/>
        </authorList>
    </citation>
    <scope>NUCLEOTIDE SEQUENCE [LARGE SCALE GENOMIC DNA]</scope>
    <source>
        <strain evidence="5 6">ATCC 43243</strain>
    </source>
</reference>
<gene>
    <name evidence="5" type="ORF">BACPEC_01850</name>
</gene>
<evidence type="ECO:0000256" key="2">
    <source>
        <dbReference type="ARBA" id="ARBA00023125"/>
    </source>
</evidence>
<dbReference type="eggNOG" id="COG2207">
    <property type="taxonomic scope" value="Bacteria"/>
</dbReference>
<dbReference type="SMART" id="SM00342">
    <property type="entry name" value="HTH_ARAC"/>
    <property type="match status" value="1"/>
</dbReference>
<evidence type="ECO:0000313" key="5">
    <source>
        <dbReference type="EMBL" id="EEC57342.1"/>
    </source>
</evidence>
<dbReference type="Proteomes" id="UP000003136">
    <property type="component" value="Unassembled WGS sequence"/>
</dbReference>
<dbReference type="SUPFAM" id="SSF46689">
    <property type="entry name" value="Homeodomain-like"/>
    <property type="match status" value="1"/>
</dbReference>
<evidence type="ECO:0000256" key="1">
    <source>
        <dbReference type="ARBA" id="ARBA00023015"/>
    </source>
</evidence>
<organism evidence="5 6">
    <name type="scientific">[Bacteroides] pectinophilus ATCC 43243</name>
    <dbReference type="NCBI Taxonomy" id="483218"/>
    <lineage>
        <taxon>Bacteria</taxon>
        <taxon>Bacillati</taxon>
        <taxon>Bacillota</taxon>
        <taxon>Clostridia</taxon>
        <taxon>Eubacteriales</taxon>
    </lineage>
</organism>
<dbReference type="GO" id="GO:0043565">
    <property type="term" value="F:sequence-specific DNA binding"/>
    <property type="evidence" value="ECO:0007669"/>
    <property type="project" value="InterPro"/>
</dbReference>
<evidence type="ECO:0000256" key="3">
    <source>
        <dbReference type="ARBA" id="ARBA00023163"/>
    </source>
</evidence>
<keyword evidence="3" id="KW-0804">Transcription</keyword>
<name>B7ARZ6_9FIRM</name>
<evidence type="ECO:0000259" key="4">
    <source>
        <dbReference type="PROSITE" id="PS01124"/>
    </source>
</evidence>
<dbReference type="InterPro" id="IPR018060">
    <property type="entry name" value="HTH_AraC"/>
</dbReference>